<keyword evidence="3" id="KW-1185">Reference proteome</keyword>
<accession>A0A0E0GGB3</accession>
<dbReference type="Proteomes" id="UP000006591">
    <property type="component" value="Chromosome 3"/>
</dbReference>
<dbReference type="EnsemblPlants" id="ONIVA03G02120.1">
    <property type="protein sequence ID" value="ONIVA03G02120.1"/>
    <property type="gene ID" value="ONIVA03G02120"/>
</dbReference>
<feature type="region of interest" description="Disordered" evidence="1">
    <location>
        <begin position="1"/>
        <end position="96"/>
    </location>
</feature>
<name>A0A0E0GGB3_ORYNI</name>
<proteinExistence type="predicted"/>
<feature type="compositionally biased region" description="Low complexity" evidence="1">
    <location>
        <begin position="12"/>
        <end position="25"/>
    </location>
</feature>
<evidence type="ECO:0000313" key="3">
    <source>
        <dbReference type="Proteomes" id="UP000006591"/>
    </source>
</evidence>
<feature type="compositionally biased region" description="Basic residues" evidence="1">
    <location>
        <begin position="68"/>
        <end position="77"/>
    </location>
</feature>
<reference evidence="2" key="2">
    <citation type="submission" date="2018-04" db="EMBL/GenBank/DDBJ databases">
        <title>OnivRS2 (Oryza nivara Reference Sequence Version 2).</title>
        <authorList>
            <person name="Zhang J."/>
            <person name="Kudrna D."/>
            <person name="Lee S."/>
            <person name="Talag J."/>
            <person name="Rajasekar S."/>
            <person name="Welchert J."/>
            <person name="Hsing Y.-I."/>
            <person name="Wing R.A."/>
        </authorList>
    </citation>
    <scope>NUCLEOTIDE SEQUENCE [LARGE SCALE GENOMIC DNA]</scope>
    <source>
        <strain evidence="2">SL10</strain>
    </source>
</reference>
<reference evidence="2" key="1">
    <citation type="submission" date="2015-04" db="UniProtKB">
        <authorList>
            <consortium name="EnsemblPlants"/>
        </authorList>
    </citation>
    <scope>IDENTIFICATION</scope>
    <source>
        <strain evidence="2">SL10</strain>
    </source>
</reference>
<protein>
    <submittedName>
        <fullName evidence="2">Uncharacterized protein</fullName>
    </submittedName>
</protein>
<organism evidence="2">
    <name type="scientific">Oryza nivara</name>
    <name type="common">Indian wild rice</name>
    <name type="synonym">Oryza sativa f. spontanea</name>
    <dbReference type="NCBI Taxonomy" id="4536"/>
    <lineage>
        <taxon>Eukaryota</taxon>
        <taxon>Viridiplantae</taxon>
        <taxon>Streptophyta</taxon>
        <taxon>Embryophyta</taxon>
        <taxon>Tracheophyta</taxon>
        <taxon>Spermatophyta</taxon>
        <taxon>Magnoliopsida</taxon>
        <taxon>Liliopsida</taxon>
        <taxon>Poales</taxon>
        <taxon>Poaceae</taxon>
        <taxon>BOP clade</taxon>
        <taxon>Oryzoideae</taxon>
        <taxon>Oryzeae</taxon>
        <taxon>Oryzinae</taxon>
        <taxon>Oryza</taxon>
    </lineage>
</organism>
<feature type="compositionally biased region" description="Polar residues" evidence="1">
    <location>
        <begin position="47"/>
        <end position="57"/>
    </location>
</feature>
<sequence length="113" mass="11890">MLENDVIAQRTSKSAPLLLPPSAAATSVTSPPPVGADVVPPSLAPHGSSSRRFSSTRPCRRPSLPPHGCHRRLAHSTRQREPLLLRAPAPTMPLPPSLRAAVAGTGSRFSFAC</sequence>
<dbReference type="HOGENOM" id="CLU_2137518_0_0_1"/>
<dbReference type="AlphaFoldDB" id="A0A0E0GGB3"/>
<evidence type="ECO:0000256" key="1">
    <source>
        <dbReference type="SAM" id="MobiDB-lite"/>
    </source>
</evidence>
<dbReference type="Gramene" id="ONIVA03G02120.1">
    <property type="protein sequence ID" value="ONIVA03G02120.1"/>
    <property type="gene ID" value="ONIVA03G02120"/>
</dbReference>
<evidence type="ECO:0000313" key="2">
    <source>
        <dbReference type="EnsemblPlants" id="ONIVA03G02120.1"/>
    </source>
</evidence>